<feature type="transmembrane region" description="Helical" evidence="6">
    <location>
        <begin position="610"/>
        <end position="628"/>
    </location>
</feature>
<comment type="subcellular location">
    <subcellularLocation>
        <location evidence="1">Membrane</location>
        <topology evidence="1">Multi-pass membrane protein</topology>
    </subcellularLocation>
</comment>
<feature type="transmembrane region" description="Helical" evidence="6">
    <location>
        <begin position="810"/>
        <end position="830"/>
    </location>
</feature>
<gene>
    <name evidence="8" type="primary">ccsA_1</name>
    <name evidence="8" type="ORF">BSF38_00510</name>
</gene>
<dbReference type="EMBL" id="CP019082">
    <property type="protein sequence ID" value="APW59096.1"/>
    <property type="molecule type" value="Genomic_DNA"/>
</dbReference>
<dbReference type="GO" id="GO:0017004">
    <property type="term" value="P:cytochrome complex assembly"/>
    <property type="evidence" value="ECO:0007669"/>
    <property type="project" value="UniProtKB-KW"/>
</dbReference>
<evidence type="ECO:0000256" key="1">
    <source>
        <dbReference type="ARBA" id="ARBA00004141"/>
    </source>
</evidence>
<feature type="transmembrane region" description="Helical" evidence="6">
    <location>
        <begin position="648"/>
        <end position="668"/>
    </location>
</feature>
<dbReference type="GO" id="GO:0005886">
    <property type="term" value="C:plasma membrane"/>
    <property type="evidence" value="ECO:0007669"/>
    <property type="project" value="TreeGrafter"/>
</dbReference>
<dbReference type="GO" id="GO:0020037">
    <property type="term" value="F:heme binding"/>
    <property type="evidence" value="ECO:0007669"/>
    <property type="project" value="InterPro"/>
</dbReference>
<name>A0A1U7CJL2_9BACT</name>
<dbReference type="Pfam" id="PF01578">
    <property type="entry name" value="Cytochrom_C_asm"/>
    <property type="match status" value="1"/>
</dbReference>
<dbReference type="OrthoDB" id="9814290at2"/>
<keyword evidence="5 6" id="KW-0472">Membrane</keyword>
<keyword evidence="2 6" id="KW-0812">Transmembrane</keyword>
<sequence>MTRSTTLRRIRWLSFGLVSAIAAVAALSSPRVGLRGAHDARVGSGRAYALLGDLPVEHRGRVKPLNSMAAEEVERIYGRSAIKLLGPDGKATASWEPVAAVLDWSARPEFWDDQDIILVDYPPLKRLLLEASIREQVRSLAGVETSVVGKLLQALAAQPELAEADLRAAAHQAGEASTTGKTLDALAAKIGGDLKWLSPRVLEKTQLQHEGRTLTFPRWAGEILDKKDRTRFGGTGAVPELTLIEEKATELAEQFFRYQALREHKSPATKPLDLLVIPRPSAGTYAKYSAESFEKGMKPDQTLSPLEANVANTLVEFLQSLPSKEWALPGEDGMFDQKFGLWLGDRSPWLPLGVVIQSDESELSRAGLPLKQVVAFRKSYRDLEDAERAEPGNVPEAVVVAVITAARDLGASLGRYGDSTAMARESRLNRFAPFSKAPMAYALGLALLLASLGTKADLRTAAGKRSAAVYGLGMVGLMAGIALQLYGFLLRSRIARWGPVTTMYETVVWAALATATLGLAIELLWRKKYAALAGSGVALLATLLAENASCLDPSIQAIPLVLRTNRWLVGHVLPIVSSYAAFALAMGFGLLAAGCCLTATYRRSPSCRELAWPLSLGMPLYVLGRFGLDPSYRLSPLSMLDARWLEYASSGVAALGGGLTLVGGFSLLGELANRSPRRACVLGVVLAAAGSAGVVAVATGTVQGPLASALASSDAWLVGLVGGALIVMSRLAVPTREPVARIETLAGFSFRAMQVGVLLLAAGAILGAAWARKVWGGYWRWEPKEVWVLITFLVYLAPLLGRFTGRMSTFGLAASSVVCFMSVLVSWYGVNFALRVGMHNFGFTEGGDGRIVSTCALALLAVVGAAAWRRSRSQS</sequence>
<feature type="transmembrane region" description="Helical" evidence="6">
    <location>
        <begin position="537"/>
        <end position="558"/>
    </location>
</feature>
<evidence type="ECO:0000256" key="2">
    <source>
        <dbReference type="ARBA" id="ARBA00022692"/>
    </source>
</evidence>
<evidence type="ECO:0000256" key="3">
    <source>
        <dbReference type="ARBA" id="ARBA00022748"/>
    </source>
</evidence>
<evidence type="ECO:0000256" key="5">
    <source>
        <dbReference type="ARBA" id="ARBA00023136"/>
    </source>
</evidence>
<feature type="domain" description="Cytochrome c assembly protein" evidence="7">
    <location>
        <begin position="735"/>
        <end position="833"/>
    </location>
</feature>
<keyword evidence="3" id="KW-0201">Cytochrome c-type biogenesis</keyword>
<dbReference type="PANTHER" id="PTHR30071">
    <property type="entry name" value="HEME EXPORTER PROTEIN C"/>
    <property type="match status" value="1"/>
</dbReference>
<feature type="transmembrane region" description="Helical" evidence="6">
    <location>
        <begin position="468"/>
        <end position="487"/>
    </location>
</feature>
<dbReference type="AlphaFoldDB" id="A0A1U7CJL2"/>
<evidence type="ECO:0000256" key="4">
    <source>
        <dbReference type="ARBA" id="ARBA00022989"/>
    </source>
</evidence>
<organism evidence="8 9">
    <name type="scientific">Paludisphaera borealis</name>
    <dbReference type="NCBI Taxonomy" id="1387353"/>
    <lineage>
        <taxon>Bacteria</taxon>
        <taxon>Pseudomonadati</taxon>
        <taxon>Planctomycetota</taxon>
        <taxon>Planctomycetia</taxon>
        <taxon>Isosphaerales</taxon>
        <taxon>Isosphaeraceae</taxon>
        <taxon>Paludisphaera</taxon>
    </lineage>
</organism>
<dbReference type="Proteomes" id="UP000186309">
    <property type="component" value="Chromosome"/>
</dbReference>
<proteinExistence type="predicted"/>
<keyword evidence="4 6" id="KW-1133">Transmembrane helix</keyword>
<feature type="transmembrane region" description="Helical" evidence="6">
    <location>
        <begin position="850"/>
        <end position="868"/>
    </location>
</feature>
<dbReference type="PANTHER" id="PTHR30071:SF1">
    <property type="entry name" value="CYTOCHROME B_B6 PROTEIN-RELATED"/>
    <property type="match status" value="1"/>
</dbReference>
<evidence type="ECO:0000256" key="6">
    <source>
        <dbReference type="SAM" id="Phobius"/>
    </source>
</evidence>
<protein>
    <submittedName>
        <fullName evidence="8">Cytochrome c biogenesis protein CcsA</fullName>
    </submittedName>
</protein>
<feature type="transmembrane region" description="Helical" evidence="6">
    <location>
        <begin position="578"/>
        <end position="598"/>
    </location>
</feature>
<feature type="transmembrane region" description="Helical" evidence="6">
    <location>
        <begin position="715"/>
        <end position="733"/>
    </location>
</feature>
<reference evidence="9" key="1">
    <citation type="submission" date="2016-12" db="EMBL/GenBank/DDBJ databases">
        <title>Comparative genomics of four Isosphaeraceae planctomycetes: a common pool of plasmids and glycoside hydrolase genes.</title>
        <authorList>
            <person name="Ivanova A."/>
        </authorList>
    </citation>
    <scope>NUCLEOTIDE SEQUENCE [LARGE SCALE GENOMIC DNA]</scope>
    <source>
        <strain evidence="9">PX4</strain>
    </source>
</reference>
<evidence type="ECO:0000313" key="9">
    <source>
        <dbReference type="Proteomes" id="UP000186309"/>
    </source>
</evidence>
<feature type="transmembrane region" description="Helical" evidence="6">
    <location>
        <begin position="745"/>
        <end position="766"/>
    </location>
</feature>
<feature type="transmembrane region" description="Helical" evidence="6">
    <location>
        <begin position="507"/>
        <end position="525"/>
    </location>
</feature>
<dbReference type="KEGG" id="pbor:BSF38_00510"/>
<feature type="transmembrane region" description="Helical" evidence="6">
    <location>
        <begin position="680"/>
        <end position="703"/>
    </location>
</feature>
<dbReference type="InterPro" id="IPR045062">
    <property type="entry name" value="Cyt_c_biogenesis_CcsA/CcmC"/>
</dbReference>
<accession>A0A1U7CJL2</accession>
<keyword evidence="9" id="KW-1185">Reference proteome</keyword>
<evidence type="ECO:0000313" key="8">
    <source>
        <dbReference type="EMBL" id="APW59096.1"/>
    </source>
</evidence>
<feature type="transmembrane region" description="Helical" evidence="6">
    <location>
        <begin position="786"/>
        <end position="803"/>
    </location>
</feature>
<evidence type="ECO:0000259" key="7">
    <source>
        <dbReference type="Pfam" id="PF01578"/>
    </source>
</evidence>
<dbReference type="InterPro" id="IPR002541">
    <property type="entry name" value="Cyt_c_assembly"/>
</dbReference>
<feature type="transmembrane region" description="Helical" evidence="6">
    <location>
        <begin position="439"/>
        <end position="456"/>
    </location>
</feature>
<dbReference type="STRING" id="1387353.BSF38_00510"/>